<proteinExistence type="predicted"/>
<feature type="compositionally biased region" description="Low complexity" evidence="1">
    <location>
        <begin position="452"/>
        <end position="464"/>
    </location>
</feature>
<feature type="region of interest" description="Disordered" evidence="1">
    <location>
        <begin position="439"/>
        <end position="497"/>
    </location>
</feature>
<feature type="compositionally biased region" description="Pro residues" evidence="1">
    <location>
        <begin position="160"/>
        <end position="172"/>
    </location>
</feature>
<feature type="region of interest" description="Disordered" evidence="1">
    <location>
        <begin position="958"/>
        <end position="982"/>
    </location>
</feature>
<dbReference type="RefSeq" id="XP_017876327.1">
    <property type="nucleotide sequence ID" value="XM_018020838.2"/>
</dbReference>
<dbReference type="AlphaFoldDB" id="A0AAJ7IT14"/>
<feature type="compositionally biased region" description="Polar residues" evidence="1">
    <location>
        <begin position="372"/>
        <end position="382"/>
    </location>
</feature>
<feature type="compositionally biased region" description="Pro residues" evidence="1">
    <location>
        <begin position="133"/>
        <end position="150"/>
    </location>
</feature>
<evidence type="ECO:0000313" key="3">
    <source>
        <dbReference type="Proteomes" id="UP000694925"/>
    </source>
</evidence>
<evidence type="ECO:0000313" key="4">
    <source>
        <dbReference type="RefSeq" id="XP_017876327.1"/>
    </source>
</evidence>
<keyword evidence="3" id="KW-1185">Reference proteome</keyword>
<evidence type="ECO:0000256" key="1">
    <source>
        <dbReference type="SAM" id="MobiDB-lite"/>
    </source>
</evidence>
<feature type="region of interest" description="Disordered" evidence="1">
    <location>
        <begin position="762"/>
        <end position="805"/>
    </location>
</feature>
<feature type="region of interest" description="Disordered" evidence="1">
    <location>
        <begin position="686"/>
        <end position="706"/>
    </location>
</feature>
<gene>
    <name evidence="4" type="primary">LOC108622759</name>
</gene>
<dbReference type="Proteomes" id="UP000694925">
    <property type="component" value="Unplaced"/>
</dbReference>
<protein>
    <submittedName>
        <fullName evidence="4">Probable WRKY transcription factor protein 1</fullName>
    </submittedName>
</protein>
<evidence type="ECO:0000256" key="2">
    <source>
        <dbReference type="SAM" id="Phobius"/>
    </source>
</evidence>
<feature type="compositionally biased region" description="Pro residues" evidence="1">
    <location>
        <begin position="109"/>
        <end position="119"/>
    </location>
</feature>
<feature type="compositionally biased region" description="Low complexity" evidence="1">
    <location>
        <begin position="328"/>
        <end position="345"/>
    </location>
</feature>
<feature type="compositionally biased region" description="Basic and acidic residues" evidence="1">
    <location>
        <begin position="686"/>
        <end position="701"/>
    </location>
</feature>
<organism evidence="3 4">
    <name type="scientific">Ceratina calcarata</name>
    <dbReference type="NCBI Taxonomy" id="156304"/>
    <lineage>
        <taxon>Eukaryota</taxon>
        <taxon>Metazoa</taxon>
        <taxon>Ecdysozoa</taxon>
        <taxon>Arthropoda</taxon>
        <taxon>Hexapoda</taxon>
        <taxon>Insecta</taxon>
        <taxon>Pterygota</taxon>
        <taxon>Neoptera</taxon>
        <taxon>Endopterygota</taxon>
        <taxon>Hymenoptera</taxon>
        <taxon>Apocrita</taxon>
        <taxon>Aculeata</taxon>
        <taxon>Apoidea</taxon>
        <taxon>Anthophila</taxon>
        <taxon>Apidae</taxon>
        <taxon>Ceratina</taxon>
        <taxon>Zadontomerus</taxon>
    </lineage>
</organism>
<keyword evidence="2" id="KW-0812">Transmembrane</keyword>
<dbReference type="KEGG" id="ccal:108622759"/>
<name>A0AAJ7IT14_9HYME</name>
<feature type="region of interest" description="Disordered" evidence="1">
    <location>
        <begin position="60"/>
        <end position="82"/>
    </location>
</feature>
<feature type="region of interest" description="Disordered" evidence="1">
    <location>
        <begin position="298"/>
        <end position="415"/>
    </location>
</feature>
<reference evidence="4" key="1">
    <citation type="submission" date="2025-08" db="UniProtKB">
        <authorList>
            <consortium name="RefSeq"/>
        </authorList>
    </citation>
    <scope>IDENTIFICATION</scope>
    <source>
        <tissue evidence="4">Whole body</tissue>
    </source>
</reference>
<keyword evidence="2" id="KW-1133">Transmembrane helix</keyword>
<feature type="compositionally biased region" description="Polar residues" evidence="1">
    <location>
        <begin position="467"/>
        <end position="497"/>
    </location>
</feature>
<dbReference type="GeneID" id="108622759"/>
<feature type="compositionally biased region" description="Basic and acidic residues" evidence="1">
    <location>
        <begin position="857"/>
        <end position="872"/>
    </location>
</feature>
<accession>A0AAJ7IT14</accession>
<feature type="transmembrane region" description="Helical" evidence="2">
    <location>
        <begin position="12"/>
        <end position="33"/>
    </location>
</feature>
<feature type="region of interest" description="Disordered" evidence="1">
    <location>
        <begin position="828"/>
        <end position="872"/>
    </location>
</feature>
<keyword evidence="2" id="KW-0472">Membrane</keyword>
<feature type="compositionally biased region" description="Basic and acidic residues" evidence="1">
    <location>
        <begin position="776"/>
        <end position="790"/>
    </location>
</feature>
<sequence length="1065" mass="118979">MSQQISRSQAFLLLLIIKKHILSILLLLVFVSATSTCSKNDESSHGGGPVVHRNRRVGLNEYLVPPPPRPKHPVRSGRVVNPSTEPGYFSQFMSWLNPFNYGSTSQSPPLSPHPGPPPQKSVFGAPNSHGPPLNLPPGPPLSPHSGPPPQKSIFGTPSSHGPPPSFPPGPPLILPPVPSFNLAPGPTVYNAPPIHDHRNVFPPQKSRGLYTNKARPCNPCNKAPWIPMQNSGSHPDFSNSYLPPTGHDIQHAASHEIRVTNLSQGSTDQLNHPLDDPAFHSGAVSPIYKPEIFDTKSQSSNIEQFDGPTPHDPLNANKEHFGDSHFHNPLNVNNDPSNNQSPVNNGYFDDPLSQGSLNVNSQSLIDGHFENLPSQGTNNNNGHFEEERPFQNPPSINNGNEHSESPSLPITSSDQKSISNLQIDGDQKQIGTEINQGAISQNHEFVNHKDSYPNPEYNENNDPSIVQHGNNQYFTSFGSPNHDSDNQNSVKSSTTDFSYLSPNPASFGISIYHNQDNEKLNHKYSDDQSPSGSIVKNSHVTTEIPKTNDDSIYFEQSPLFDLTKNGENTNENEKWSTTTNINEATDETIRTTTDYNIANDNIFYEDSNFLRTTESYTQSDIRDINNVFGTTTSTTTQDNNETEDSTEKVLNKYANQHDVPYIPPSGQPGFLWTSFLSHLRNYTELETSGRKNNSKDLKDVTQKQQNVKRNKQVQVIIPYTSDYTPIPFQQSYNDWSVKTNLERNQLRRLPPSLHTDNYLQQESRNDVRVVNQSRFNENDNNKSFKSEDSRSSATATTTTTKANNSIDVRRLQKNIDNWTIQEYSRPTTFSTVSPSSMHPYLSPSKKIPTEYLTTTEPVDRDPSEPPRSRDQSVKTYSLLAGFSFNEVEHEASASDRVEQTRRPSKIERVENPKASLENLNKSKTELKQNWQTVLPVSYINEERVYVVTPQTVLEARNDSKNQREENKIKKLQNETSVSGNDNDRYNLTGFEAIEKAYQVLPQAVNSLAVASTGKENVPLWGIMEHEEFASLNSNKNDEEGVEGVEDVVDGPVLYSGHSKVSRAKR</sequence>
<feature type="compositionally biased region" description="Polar residues" evidence="1">
    <location>
        <begin position="353"/>
        <end position="364"/>
    </location>
</feature>
<feature type="compositionally biased region" description="Basic and acidic residues" evidence="1">
    <location>
        <begin position="317"/>
        <end position="326"/>
    </location>
</feature>
<feature type="region of interest" description="Disordered" evidence="1">
    <location>
        <begin position="103"/>
        <end position="172"/>
    </location>
</feature>
<feature type="compositionally biased region" description="Polar residues" evidence="1">
    <location>
        <begin position="393"/>
        <end position="415"/>
    </location>
</feature>
<feature type="compositionally biased region" description="Basic and acidic residues" evidence="1">
    <location>
        <begin position="958"/>
        <end position="972"/>
    </location>
</feature>